<name>A0ABM5QMZ5_9CORY</name>
<protein>
    <submittedName>
        <fullName evidence="2">Membrane protein</fullName>
    </submittedName>
</protein>
<reference evidence="2 3" key="1">
    <citation type="submission" date="2014-07" db="EMBL/GenBank/DDBJ databases">
        <title>Complete genome sequence of Corynebacterium atypicum DSM 44849: identifiction of the mycolic acid biosynthesis genes.</title>
        <authorList>
            <person name="Tippelt A."/>
            <person name="Mollmann S."/>
            <person name="Albersmeier A."/>
            <person name="Jaenicke S."/>
            <person name="Ruckert C."/>
            <person name="Tauch A."/>
        </authorList>
    </citation>
    <scope>NUCLEOTIDE SEQUENCE [LARGE SCALE GENOMIC DNA]</scope>
    <source>
        <strain evidence="2 3">R2070</strain>
    </source>
</reference>
<feature type="transmembrane region" description="Helical" evidence="1">
    <location>
        <begin position="27"/>
        <end position="46"/>
    </location>
</feature>
<organism evidence="2 3">
    <name type="scientific">Corynebacterium atypicum</name>
    <dbReference type="NCBI Taxonomy" id="191610"/>
    <lineage>
        <taxon>Bacteria</taxon>
        <taxon>Bacillati</taxon>
        <taxon>Actinomycetota</taxon>
        <taxon>Actinomycetes</taxon>
        <taxon>Mycobacteriales</taxon>
        <taxon>Corynebacteriaceae</taxon>
        <taxon>Corynebacterium</taxon>
    </lineage>
</organism>
<dbReference type="EMBL" id="CP008944">
    <property type="protein sequence ID" value="AIG64145.1"/>
    <property type="molecule type" value="Genomic_DNA"/>
</dbReference>
<evidence type="ECO:0000313" key="2">
    <source>
        <dbReference type="EMBL" id="AIG64145.1"/>
    </source>
</evidence>
<evidence type="ECO:0000313" key="3">
    <source>
        <dbReference type="Proteomes" id="UP000028504"/>
    </source>
</evidence>
<gene>
    <name evidence="2" type="ORF">CATYP_05350</name>
</gene>
<evidence type="ECO:0000256" key="1">
    <source>
        <dbReference type="SAM" id="Phobius"/>
    </source>
</evidence>
<keyword evidence="1" id="KW-0812">Transmembrane</keyword>
<sequence>MIPWLWIRLLLVIAFSIWLFYRGAAWVGVLALILAGLTVFQLVSAYRQR</sequence>
<dbReference type="Proteomes" id="UP000028504">
    <property type="component" value="Chromosome"/>
</dbReference>
<accession>A0ABM5QMZ5</accession>
<proteinExistence type="predicted"/>
<keyword evidence="1" id="KW-0472">Membrane</keyword>
<keyword evidence="1" id="KW-1133">Transmembrane helix</keyword>
<keyword evidence="3" id="KW-1185">Reference proteome</keyword>
<feature type="transmembrane region" description="Helical" evidence="1">
    <location>
        <begin position="5"/>
        <end position="21"/>
    </location>
</feature>